<keyword evidence="2" id="KW-1185">Reference proteome</keyword>
<gene>
    <name evidence="1" type="ORF">GCM10011332_19900</name>
</gene>
<evidence type="ECO:0000313" key="1">
    <source>
        <dbReference type="EMBL" id="GGF65822.1"/>
    </source>
</evidence>
<evidence type="ECO:0000313" key="2">
    <source>
        <dbReference type="Proteomes" id="UP000632498"/>
    </source>
</evidence>
<accession>A0A917FBR2</accession>
<name>A0A917FBR2_9PROT</name>
<reference evidence="1" key="2">
    <citation type="submission" date="2020-09" db="EMBL/GenBank/DDBJ databases">
        <authorList>
            <person name="Sun Q."/>
            <person name="Zhou Y."/>
        </authorList>
    </citation>
    <scope>NUCLEOTIDE SEQUENCE</scope>
    <source>
        <strain evidence="1">CGMCC 1.15254</strain>
    </source>
</reference>
<dbReference type="AlphaFoldDB" id="A0A917FBR2"/>
<organism evidence="1 2">
    <name type="scientific">Terasakiella brassicae</name>
    <dbReference type="NCBI Taxonomy" id="1634917"/>
    <lineage>
        <taxon>Bacteria</taxon>
        <taxon>Pseudomonadati</taxon>
        <taxon>Pseudomonadota</taxon>
        <taxon>Alphaproteobacteria</taxon>
        <taxon>Rhodospirillales</taxon>
        <taxon>Terasakiellaceae</taxon>
        <taxon>Terasakiella</taxon>
    </lineage>
</organism>
<dbReference type="Proteomes" id="UP000632498">
    <property type="component" value="Unassembled WGS sequence"/>
</dbReference>
<dbReference type="EMBL" id="BMHV01000012">
    <property type="protein sequence ID" value="GGF65822.1"/>
    <property type="molecule type" value="Genomic_DNA"/>
</dbReference>
<protein>
    <submittedName>
        <fullName evidence="1">Uncharacterized protein</fullName>
    </submittedName>
</protein>
<comment type="caution">
    <text evidence="1">The sequence shown here is derived from an EMBL/GenBank/DDBJ whole genome shotgun (WGS) entry which is preliminary data.</text>
</comment>
<sequence>MQTFKLTPKPQSDYRLEIKELKYRCKLETHGYRLDKVVYGFSEKLANLVKMHDAGFNIEEVPFVEAQRDLVKALVERGRAKSKIDHLLHAQEFDGADNADDVNKTKMKLNELNNKIQDAKTALGITGTVKLLKF</sequence>
<reference evidence="1" key="1">
    <citation type="journal article" date="2014" name="Int. J. Syst. Evol. Microbiol.">
        <title>Complete genome sequence of Corynebacterium casei LMG S-19264T (=DSM 44701T), isolated from a smear-ripened cheese.</title>
        <authorList>
            <consortium name="US DOE Joint Genome Institute (JGI-PGF)"/>
            <person name="Walter F."/>
            <person name="Albersmeier A."/>
            <person name="Kalinowski J."/>
            <person name="Ruckert C."/>
        </authorList>
    </citation>
    <scope>NUCLEOTIDE SEQUENCE</scope>
    <source>
        <strain evidence="1">CGMCC 1.15254</strain>
    </source>
</reference>
<dbReference type="RefSeq" id="WP_188664387.1">
    <property type="nucleotide sequence ID" value="NZ_BMHV01000012.1"/>
</dbReference>
<proteinExistence type="predicted"/>